<keyword evidence="3" id="KW-0560">Oxidoreductase</keyword>
<dbReference type="InterPro" id="IPR050703">
    <property type="entry name" value="Flavin_MAO"/>
</dbReference>
<evidence type="ECO:0000256" key="3">
    <source>
        <dbReference type="ARBA" id="ARBA00023002"/>
    </source>
</evidence>
<dbReference type="SUPFAM" id="SSF51905">
    <property type="entry name" value="FAD/NAD(P)-binding domain"/>
    <property type="match status" value="1"/>
</dbReference>
<sequence length="451" mass="50457">MKEINTDILIVGAGYAGIAAAKKLHTAQQDFMVIESRDRIGGRTLTEDLESGVTVDMGAKWVGPTQHLVWEWIKETQTETYDTYDQGKNLLKFKHKISSYTGTIPKIDPISLIDLGIAISKMNKLSAQISLTEPWNHPKAKEFDAMTLATWMEKHIWTAKAKHLFEIGIQTVFAAEASEISLLFALFYFKSGDNMDTLISIKNGAQQSILKGGTQGLIKKIAASFLDKIHLESPLVRLSQQASGIIAETNKLKIHARKCILTIPPVLINTIVFEPPLPQQKAQLYQRMPMGAAMKVYLIYPTPFWREMGFSGQIVSDEYPLKVTFDVGHADSDQGVLLVFVEGNDARNFIDLEEGARKKMILECVEKIFGHQASMPMQYIDKCWTEEVYSRGCYTGLMGPNTLTQFGHQIRVPFKHIHFAGTETAEKWCGYLDGAISSGYRAASEVLKETL</sequence>
<dbReference type="Pfam" id="PF01593">
    <property type="entry name" value="Amino_oxidase"/>
    <property type="match status" value="1"/>
</dbReference>
<evidence type="ECO:0000256" key="1">
    <source>
        <dbReference type="ARBA" id="ARBA00001974"/>
    </source>
</evidence>
<evidence type="ECO:0000256" key="2">
    <source>
        <dbReference type="ARBA" id="ARBA00005995"/>
    </source>
</evidence>
<accession>A0ABT4JK73</accession>
<dbReference type="PANTHER" id="PTHR43563">
    <property type="entry name" value="AMINE OXIDASE"/>
    <property type="match status" value="1"/>
</dbReference>
<dbReference type="Proteomes" id="UP001321186">
    <property type="component" value="Unassembled WGS sequence"/>
</dbReference>
<dbReference type="Gene3D" id="3.50.50.60">
    <property type="entry name" value="FAD/NAD(P)-binding domain"/>
    <property type="match status" value="1"/>
</dbReference>
<name>A0ABT4JK73_9BACT</name>
<dbReference type="InterPro" id="IPR002937">
    <property type="entry name" value="Amino_oxidase"/>
</dbReference>
<keyword evidence="6" id="KW-1185">Reference proteome</keyword>
<evidence type="ECO:0000313" key="6">
    <source>
        <dbReference type="Proteomes" id="UP001321186"/>
    </source>
</evidence>
<dbReference type="SUPFAM" id="SSF54373">
    <property type="entry name" value="FAD-linked reductases, C-terminal domain"/>
    <property type="match status" value="1"/>
</dbReference>
<comment type="similarity">
    <text evidence="2">Belongs to the flavin monoamine oxidase family.</text>
</comment>
<dbReference type="EMBL" id="JAANOH010000005">
    <property type="protein sequence ID" value="MCZ2476160.1"/>
    <property type="molecule type" value="Genomic_DNA"/>
</dbReference>
<dbReference type="PRINTS" id="PR00757">
    <property type="entry name" value="AMINEOXDASEF"/>
</dbReference>
<dbReference type="RefSeq" id="WP_269010673.1">
    <property type="nucleotide sequence ID" value="NZ_JAANOH010000005.1"/>
</dbReference>
<dbReference type="InterPro" id="IPR001613">
    <property type="entry name" value="Flavin_amine_oxidase"/>
</dbReference>
<gene>
    <name evidence="5" type="ORF">G9H61_11950</name>
</gene>
<evidence type="ECO:0000259" key="4">
    <source>
        <dbReference type="Pfam" id="PF01593"/>
    </source>
</evidence>
<comment type="cofactor">
    <cofactor evidence="1">
        <name>FAD</name>
        <dbReference type="ChEBI" id="CHEBI:57692"/>
    </cofactor>
</comment>
<reference evidence="5 6" key="1">
    <citation type="submission" date="2020-03" db="EMBL/GenBank/DDBJ databases">
        <authorList>
            <person name="Pitt A."/>
            <person name="Hahn M.W."/>
        </authorList>
    </citation>
    <scope>NUCLEOTIDE SEQUENCE [LARGE SCALE GENOMIC DNA]</scope>
    <source>
        <strain evidence="5 6">5A-MARBSE</strain>
    </source>
</reference>
<organism evidence="5 6">
    <name type="scientific">Aquirufa ecclesiirivi</name>
    <dbReference type="NCBI Taxonomy" id="2715124"/>
    <lineage>
        <taxon>Bacteria</taxon>
        <taxon>Pseudomonadati</taxon>
        <taxon>Bacteroidota</taxon>
        <taxon>Cytophagia</taxon>
        <taxon>Cytophagales</taxon>
        <taxon>Flectobacillaceae</taxon>
        <taxon>Aquirufa</taxon>
    </lineage>
</organism>
<comment type="caution">
    <text evidence="5">The sequence shown here is derived from an EMBL/GenBank/DDBJ whole genome shotgun (WGS) entry which is preliminary data.</text>
</comment>
<protein>
    <submittedName>
        <fullName evidence="5">NAD(P)-binding protein</fullName>
    </submittedName>
</protein>
<feature type="domain" description="Amine oxidase" evidence="4">
    <location>
        <begin position="16"/>
        <end position="447"/>
    </location>
</feature>
<dbReference type="PANTHER" id="PTHR43563:SF1">
    <property type="entry name" value="AMINE OXIDASE [FLAVIN-CONTAINING] B"/>
    <property type="match status" value="1"/>
</dbReference>
<dbReference type="InterPro" id="IPR036188">
    <property type="entry name" value="FAD/NAD-bd_sf"/>
</dbReference>
<evidence type="ECO:0000313" key="5">
    <source>
        <dbReference type="EMBL" id="MCZ2476160.1"/>
    </source>
</evidence>
<proteinExistence type="inferred from homology"/>